<proteinExistence type="predicted"/>
<dbReference type="AlphaFoldDB" id="A0A7X9YFU4"/>
<protein>
    <submittedName>
        <fullName evidence="3">DUF1570 domain-containing protein</fullName>
    </submittedName>
</protein>
<organism evidence="3 4">
    <name type="scientific">Pseudoalteromonas arctica</name>
    <dbReference type="NCBI Taxonomy" id="394751"/>
    <lineage>
        <taxon>Bacteria</taxon>
        <taxon>Pseudomonadati</taxon>
        <taxon>Pseudomonadota</taxon>
        <taxon>Gammaproteobacteria</taxon>
        <taxon>Alteromonadales</taxon>
        <taxon>Pseudoalteromonadaceae</taxon>
        <taxon>Pseudoalteromonas</taxon>
    </lineage>
</organism>
<evidence type="ECO:0000313" key="3">
    <source>
        <dbReference type="EMBL" id="NMF48061.1"/>
    </source>
</evidence>
<dbReference type="EMBL" id="JABBCX010000002">
    <property type="protein sequence ID" value="NMF48061.1"/>
    <property type="molecule type" value="Genomic_DNA"/>
</dbReference>
<sequence length="377" mass="42662">MFKTKLRVVFVFFVLLIASALIANHFTGRVFNCHDPIGEVKRIYNSLSSQVTTEPLATKQLKNVSSATLQNASVPADNHLSQANNTRCVDVSLGKVKYKRNGDIFTWTDSDGVPHFSDKKPDFAVATYDTGFIEPLDYFDLSLNTPNLPSSFNQELRIKLNTVFKVYGQIIGVHALKKVKLNLTVLPTRRAYEAAIKQRSADPTNTAGMYFHASNSAFIHYDNAHSAMRTAVHEAVHAINKAVLGYTPRWFNEGFAEYFELTKNNMQTAIVEPNSSWTKNNNITKSVFSIDLLVGLDDSWKKGDTSKLYASSWAAIYFLMDTQAGRSLLNNIMLAEQEFLCNKLSEKQLKTMMYKQFPNLNREYSQRLKKPLKAHIF</sequence>
<dbReference type="Gene3D" id="1.10.390.20">
    <property type="match status" value="1"/>
</dbReference>
<dbReference type="InterPro" id="IPR011464">
    <property type="entry name" value="DUF1570"/>
</dbReference>
<evidence type="ECO:0000313" key="4">
    <source>
        <dbReference type="Proteomes" id="UP000519126"/>
    </source>
</evidence>
<comment type="caution">
    <text evidence="3">The sequence shown here is derived from an EMBL/GenBank/DDBJ whole genome shotgun (WGS) entry which is preliminary data.</text>
</comment>
<feature type="signal peptide" evidence="1">
    <location>
        <begin position="1"/>
        <end position="23"/>
    </location>
</feature>
<keyword evidence="1" id="KW-0732">Signal</keyword>
<evidence type="ECO:0000259" key="2">
    <source>
        <dbReference type="Pfam" id="PF07607"/>
    </source>
</evidence>
<feature type="chain" id="PRO_5031235755" evidence="1">
    <location>
        <begin position="24"/>
        <end position="377"/>
    </location>
</feature>
<gene>
    <name evidence="3" type="ORF">HHL01_07685</name>
</gene>
<dbReference type="RefSeq" id="WP_170071565.1">
    <property type="nucleotide sequence ID" value="NZ_JABBCX010000002.1"/>
</dbReference>
<dbReference type="Pfam" id="PF07607">
    <property type="entry name" value="DUF1570"/>
    <property type="match status" value="1"/>
</dbReference>
<name>A0A7X9YFU4_9GAMM</name>
<dbReference type="Proteomes" id="UP000519126">
    <property type="component" value="Unassembled WGS sequence"/>
</dbReference>
<evidence type="ECO:0000256" key="1">
    <source>
        <dbReference type="SAM" id="SignalP"/>
    </source>
</evidence>
<reference evidence="3 4" key="1">
    <citation type="submission" date="2020-04" db="EMBL/GenBank/DDBJ databases">
        <title>Genome Sequencing and Assembley of Pseudoalteromonas artica.</title>
        <authorList>
            <person name="Akerly B."/>
            <person name="Cook G."/>
        </authorList>
    </citation>
    <scope>NUCLEOTIDE SEQUENCE [LARGE SCALE GENOMIC DNA]</scope>
    <source>
        <strain evidence="3 4">NEC-BIFX-0059</strain>
    </source>
</reference>
<accession>A0A7X9YFU4</accession>
<feature type="domain" description="DUF1570" evidence="2">
    <location>
        <begin position="230"/>
        <end position="324"/>
    </location>
</feature>